<organism evidence="16 17">
    <name type="scientific">Hydrogenophaga electricum</name>
    <dbReference type="NCBI Taxonomy" id="1230953"/>
    <lineage>
        <taxon>Bacteria</taxon>
        <taxon>Pseudomonadati</taxon>
        <taxon>Pseudomonadota</taxon>
        <taxon>Betaproteobacteria</taxon>
        <taxon>Burkholderiales</taxon>
        <taxon>Comamonadaceae</taxon>
        <taxon>Hydrogenophaga</taxon>
    </lineage>
</organism>
<evidence type="ECO:0000313" key="16">
    <source>
        <dbReference type="EMBL" id="GLS16694.1"/>
    </source>
</evidence>
<dbReference type="InterPro" id="IPR000362">
    <property type="entry name" value="Fumarate_lyase_fam"/>
</dbReference>
<comment type="function">
    <text evidence="9">Catalyzes two reactions in de novo purine nucleotide biosynthesis. Catalyzes the breakdown of 5-aminoimidazole- (N-succinylocarboxamide) ribotide (SAICAR or 2-[5-amino-1-(5-phospho-beta-D-ribosyl)imidazole-4-carboxamido]succinate) to 5-aminoimidazole-4-carboxamide ribotide (AICAR or 5-amino-1-(5-phospho-beta-D-ribosyl)imidazole-4-carboxamide) and fumarate, and of adenylosuccinate (ADS or N(6)-(1,2-dicarboxyethyl)-AMP) to adenosine monophosphate (AMP) and fumarate.</text>
</comment>
<dbReference type="InterPro" id="IPR013539">
    <property type="entry name" value="PurB_C"/>
</dbReference>
<evidence type="ECO:0000256" key="5">
    <source>
        <dbReference type="ARBA" id="ARBA00017058"/>
    </source>
</evidence>
<evidence type="ECO:0000256" key="1">
    <source>
        <dbReference type="ARBA" id="ARBA00004706"/>
    </source>
</evidence>
<evidence type="ECO:0000256" key="13">
    <source>
        <dbReference type="RuleBase" id="RU361172"/>
    </source>
</evidence>
<dbReference type="InterPro" id="IPR020557">
    <property type="entry name" value="Fumarate_lyase_CS"/>
</dbReference>
<evidence type="ECO:0000256" key="12">
    <source>
        <dbReference type="NCBIfam" id="TIGR00928"/>
    </source>
</evidence>
<feature type="domain" description="Adenylosuccinate lyase PurB C-terminal" evidence="15">
    <location>
        <begin position="346"/>
        <end position="460"/>
    </location>
</feature>
<comment type="similarity">
    <text evidence="3 13">Belongs to the lyase 1 family. Adenylosuccinate lyase subfamily.</text>
</comment>
<dbReference type="PANTHER" id="PTHR43411">
    <property type="entry name" value="ADENYLOSUCCINATE LYASE"/>
    <property type="match status" value="1"/>
</dbReference>
<dbReference type="GO" id="GO:0016829">
    <property type="term" value="F:lyase activity"/>
    <property type="evidence" value="ECO:0007669"/>
    <property type="project" value="UniProtKB-KW"/>
</dbReference>
<evidence type="ECO:0000256" key="7">
    <source>
        <dbReference type="ARBA" id="ARBA00023239"/>
    </source>
</evidence>
<dbReference type="PROSITE" id="PS00163">
    <property type="entry name" value="FUMARATE_LYASES"/>
    <property type="match status" value="1"/>
</dbReference>
<evidence type="ECO:0000256" key="6">
    <source>
        <dbReference type="ARBA" id="ARBA00022755"/>
    </source>
</evidence>
<protein>
    <recommendedName>
        <fullName evidence="5 12">Adenylosuccinate lyase</fullName>
        <shortName evidence="13">ASL</shortName>
        <ecNumber evidence="4 12">4.3.2.2</ecNumber>
    </recommendedName>
    <alternativeName>
        <fullName evidence="10 13">Adenylosuccinase</fullName>
    </alternativeName>
</protein>
<gene>
    <name evidence="16" type="primary">purB</name>
    <name evidence="16" type="ORF">GCM10007935_41370</name>
</gene>
<dbReference type="Gene3D" id="1.10.275.10">
    <property type="entry name" value="Fumarase/aspartase (N-terminal domain)"/>
    <property type="match status" value="1"/>
</dbReference>
<dbReference type="Pfam" id="PF08328">
    <property type="entry name" value="ASL_C"/>
    <property type="match status" value="1"/>
</dbReference>
<comment type="pathway">
    <text evidence="1 13">Purine metabolism; IMP biosynthesis via de novo pathway; 5-amino-1-(5-phospho-D-ribosyl)imidazole-4-carboxamide from 5-amino-1-(5-phospho-D-ribosyl)imidazole-4-carboxylate: step 2/2.</text>
</comment>
<reference evidence="17" key="1">
    <citation type="journal article" date="2019" name="Int. J. Syst. Evol. Microbiol.">
        <title>The Global Catalogue of Microorganisms (GCM) 10K type strain sequencing project: providing services to taxonomists for standard genome sequencing and annotation.</title>
        <authorList>
            <consortium name="The Broad Institute Genomics Platform"/>
            <consortium name="The Broad Institute Genome Sequencing Center for Infectious Disease"/>
            <person name="Wu L."/>
            <person name="Ma J."/>
        </authorList>
    </citation>
    <scope>NUCLEOTIDE SEQUENCE [LARGE SCALE GENOMIC DNA]</scope>
    <source>
        <strain evidence="17">NBRC 109341</strain>
    </source>
</reference>
<comment type="catalytic activity">
    <reaction evidence="8">
        <text>(2S)-2-[5-amino-1-(5-phospho-beta-D-ribosyl)imidazole-4-carboxamido]succinate = 5-amino-1-(5-phospho-beta-D-ribosyl)imidazole-4-carboxamide + fumarate</text>
        <dbReference type="Rhea" id="RHEA:23920"/>
        <dbReference type="ChEBI" id="CHEBI:29806"/>
        <dbReference type="ChEBI" id="CHEBI:58443"/>
        <dbReference type="ChEBI" id="CHEBI:58475"/>
        <dbReference type="EC" id="4.3.2.2"/>
    </reaction>
    <physiologicalReaction direction="left-to-right" evidence="8">
        <dbReference type="Rhea" id="RHEA:23921"/>
    </physiologicalReaction>
</comment>
<name>A0ABQ6CDE1_9BURK</name>
<dbReference type="InterPro" id="IPR022761">
    <property type="entry name" value="Fumarate_lyase_N"/>
</dbReference>
<dbReference type="InterPro" id="IPR047136">
    <property type="entry name" value="PurB_bact"/>
</dbReference>
<comment type="caution">
    <text evidence="16">The sequence shown here is derived from an EMBL/GenBank/DDBJ whole genome shotgun (WGS) entry which is preliminary data.</text>
</comment>
<evidence type="ECO:0000313" key="17">
    <source>
        <dbReference type="Proteomes" id="UP001156903"/>
    </source>
</evidence>
<evidence type="ECO:0000256" key="10">
    <source>
        <dbReference type="ARBA" id="ARBA00030717"/>
    </source>
</evidence>
<evidence type="ECO:0000259" key="14">
    <source>
        <dbReference type="Pfam" id="PF00206"/>
    </source>
</evidence>
<keyword evidence="7 13" id="KW-0456">Lyase</keyword>
<dbReference type="EMBL" id="BSPB01000073">
    <property type="protein sequence ID" value="GLS16694.1"/>
    <property type="molecule type" value="Genomic_DNA"/>
</dbReference>
<dbReference type="NCBIfam" id="NF006764">
    <property type="entry name" value="PRK09285.1"/>
    <property type="match status" value="1"/>
</dbReference>
<proteinExistence type="inferred from homology"/>
<dbReference type="SUPFAM" id="SSF48557">
    <property type="entry name" value="L-aspartase-like"/>
    <property type="match status" value="1"/>
</dbReference>
<dbReference type="Proteomes" id="UP001156903">
    <property type="component" value="Unassembled WGS sequence"/>
</dbReference>
<keyword evidence="17" id="KW-1185">Reference proteome</keyword>
<keyword evidence="6 13" id="KW-0658">Purine biosynthesis</keyword>
<evidence type="ECO:0000256" key="8">
    <source>
        <dbReference type="ARBA" id="ARBA00024477"/>
    </source>
</evidence>
<comment type="pathway">
    <text evidence="2 13">Purine metabolism; AMP biosynthesis via de novo pathway; AMP from IMP: step 2/2.</text>
</comment>
<dbReference type="Pfam" id="PF00206">
    <property type="entry name" value="Lyase_1"/>
    <property type="match status" value="1"/>
</dbReference>
<evidence type="ECO:0000256" key="3">
    <source>
        <dbReference type="ARBA" id="ARBA00008273"/>
    </source>
</evidence>
<accession>A0ABQ6CDE1</accession>
<dbReference type="PANTHER" id="PTHR43411:SF1">
    <property type="entry name" value="ADENYLOSUCCINATE LYASE"/>
    <property type="match status" value="1"/>
</dbReference>
<dbReference type="RefSeq" id="WP_284309378.1">
    <property type="nucleotide sequence ID" value="NZ_BSPB01000073.1"/>
</dbReference>
<comment type="catalytic activity">
    <reaction evidence="11">
        <text>N(6)-(1,2-dicarboxyethyl)-AMP = fumarate + AMP</text>
        <dbReference type="Rhea" id="RHEA:16853"/>
        <dbReference type="ChEBI" id="CHEBI:29806"/>
        <dbReference type="ChEBI" id="CHEBI:57567"/>
        <dbReference type="ChEBI" id="CHEBI:456215"/>
        <dbReference type="EC" id="4.3.2.2"/>
    </reaction>
    <physiologicalReaction direction="left-to-right" evidence="11">
        <dbReference type="Rhea" id="RHEA:16854"/>
    </physiologicalReaction>
</comment>
<sequence>MRASSSPAAPAATLSPISALSPLDGRYAGKLAALRPFMSEQGYMHRRVQVEIAWFIALSDAGFTEFAPLSPGARTYLLGLVKNFNEDDAAAIKEIEKTTNHDVKAVEYWIKSKFEARPELEKAAEFVHFACTSEDINNTSHALQLKGGRDQVLLPTLDQIIDKLRAMAQAHAAVPMLSRTHGQTASPTTVGKEIANVVVRLTTARERIAGVKLMGKMNGAVGNYNAHLSAWPDFDWENFSQKVVETPEPLGLGLTFQPYSIQIEPHDYMAELFDAIARTNTILIDLSRDIWGYVSLGYFKQKLKAGEIGSSTMPHKVNPIDFENAEGNLGLANAVLKHLSEKLPISRWQRDLTDSTVLRNMGVAMGYAVLAYASLMTGLNKLELNEEALATDLDASWEVLAEPIQTVMRRFGVPGAYEKLKEVTRGKTVTAEALHTLIRSLEIPQAEKDRLLAMTPGSYVGKAAELARRA</sequence>
<dbReference type="PRINTS" id="PR00149">
    <property type="entry name" value="FUMRATELYASE"/>
</dbReference>
<evidence type="ECO:0000256" key="11">
    <source>
        <dbReference type="ARBA" id="ARBA00049115"/>
    </source>
</evidence>
<evidence type="ECO:0000259" key="15">
    <source>
        <dbReference type="Pfam" id="PF08328"/>
    </source>
</evidence>
<dbReference type="NCBIfam" id="TIGR00928">
    <property type="entry name" value="purB"/>
    <property type="match status" value="1"/>
</dbReference>
<evidence type="ECO:0000256" key="4">
    <source>
        <dbReference type="ARBA" id="ARBA00012339"/>
    </source>
</evidence>
<dbReference type="Gene3D" id="1.10.40.30">
    <property type="entry name" value="Fumarase/aspartase (C-terminal domain)"/>
    <property type="match status" value="1"/>
</dbReference>
<evidence type="ECO:0000256" key="2">
    <source>
        <dbReference type="ARBA" id="ARBA00004734"/>
    </source>
</evidence>
<dbReference type="Gene3D" id="1.20.200.10">
    <property type="entry name" value="Fumarase/aspartase (Central domain)"/>
    <property type="match status" value="1"/>
</dbReference>
<evidence type="ECO:0000256" key="9">
    <source>
        <dbReference type="ARBA" id="ARBA00025012"/>
    </source>
</evidence>
<dbReference type="InterPro" id="IPR008948">
    <property type="entry name" value="L-Aspartase-like"/>
</dbReference>
<dbReference type="EC" id="4.3.2.2" evidence="4 12"/>
<dbReference type="InterPro" id="IPR024083">
    <property type="entry name" value="Fumarase/histidase_N"/>
</dbReference>
<dbReference type="CDD" id="cd01598">
    <property type="entry name" value="PurB"/>
    <property type="match status" value="1"/>
</dbReference>
<feature type="domain" description="Fumarate lyase N-terminal" evidence="14">
    <location>
        <begin position="25"/>
        <end position="327"/>
    </location>
</feature>
<dbReference type="InterPro" id="IPR004769">
    <property type="entry name" value="Pur_lyase"/>
</dbReference>